<accession>A0A174EAQ4</accession>
<feature type="compositionally biased region" description="Low complexity" evidence="1">
    <location>
        <begin position="394"/>
        <end position="403"/>
    </location>
</feature>
<evidence type="ECO:0008006" key="4">
    <source>
        <dbReference type="Google" id="ProtNLM"/>
    </source>
</evidence>
<dbReference type="eggNOG" id="ENOG5033VY0">
    <property type="taxonomic scope" value="Bacteria"/>
</dbReference>
<name>A0A174EAQ4_9FIRM</name>
<dbReference type="PROSITE" id="PS51257">
    <property type="entry name" value="PROKAR_LIPOPROTEIN"/>
    <property type="match status" value="1"/>
</dbReference>
<feature type="region of interest" description="Disordered" evidence="1">
    <location>
        <begin position="370"/>
        <end position="403"/>
    </location>
</feature>
<protein>
    <recommendedName>
        <fullName evidence="4">DUF5105 domain-containing protein</fullName>
    </recommendedName>
</protein>
<sequence>MNINKHLILLFSVLFFLFAVSVSSGCFRKNESDVKSVVRNELDQLKNLDSETTQKYIPYTELFPDATENTDLTDEINKTFSLFFRKFNYKISDVIVGTTNHSATVSVKLTTIDSKVLARDFKAELLRTQITESAQAQKGNIKDSSRSLEAHYLILNHLLNTNDYDTAETDCNIQLVNTGNDKKEKWKIQRTNSLEDDLVGGLIADLADPDILSPEDTLTVYLDTLQKLDLKEMTSYLGVVNIMNTSDTAKNSIASALAEQIHKNFNYVIKSSSENGYNATVTTEITTFDSDSILADYQEKLDKYLASADAVIDGSQKRYEKSFEILLNSINDNTVTTVNDVDFVLINDGVSWKLQDEGNTLGNAIFGTLTDSPLETSDSEDENISADTDKQTDDNTSTESSSN</sequence>
<evidence type="ECO:0000256" key="1">
    <source>
        <dbReference type="SAM" id="MobiDB-lite"/>
    </source>
</evidence>
<proteinExistence type="predicted"/>
<evidence type="ECO:0000313" key="2">
    <source>
        <dbReference type="EMBL" id="CUO33529.1"/>
    </source>
</evidence>
<dbReference type="RefSeq" id="WP_008703714.1">
    <property type="nucleotide sequence ID" value="NZ_AP031426.1"/>
</dbReference>
<organism evidence="2 3">
    <name type="scientific">Blautia wexlerae</name>
    <dbReference type="NCBI Taxonomy" id="418240"/>
    <lineage>
        <taxon>Bacteria</taxon>
        <taxon>Bacillati</taxon>
        <taxon>Bacillota</taxon>
        <taxon>Clostridia</taxon>
        <taxon>Lachnospirales</taxon>
        <taxon>Lachnospiraceae</taxon>
        <taxon>Blautia</taxon>
    </lineage>
</organism>
<dbReference type="EMBL" id="CYZN01000016">
    <property type="protein sequence ID" value="CUO33529.1"/>
    <property type="molecule type" value="Genomic_DNA"/>
</dbReference>
<reference evidence="2 3" key="1">
    <citation type="submission" date="2015-09" db="EMBL/GenBank/DDBJ databases">
        <authorList>
            <consortium name="Pathogen Informatics"/>
        </authorList>
    </citation>
    <scope>NUCLEOTIDE SEQUENCE [LARGE SCALE GENOMIC DNA]</scope>
    <source>
        <strain evidence="2 3">2789STDY5834863</strain>
    </source>
</reference>
<gene>
    <name evidence="2" type="ORF">ERS852478_02512</name>
</gene>
<evidence type="ECO:0000313" key="3">
    <source>
        <dbReference type="Proteomes" id="UP000095431"/>
    </source>
</evidence>
<dbReference type="AlphaFoldDB" id="A0A174EAQ4"/>
<dbReference type="Proteomes" id="UP000095431">
    <property type="component" value="Unassembled WGS sequence"/>
</dbReference>